<dbReference type="GO" id="GO:0050479">
    <property type="term" value="F:glyceryl-ether monooxygenase activity"/>
    <property type="evidence" value="ECO:0007669"/>
    <property type="project" value="TreeGrafter"/>
</dbReference>
<comment type="subcellular location">
    <subcellularLocation>
        <location evidence="1">Endomembrane system</location>
        <topology evidence="1">Multi-pass membrane protein</topology>
    </subcellularLocation>
</comment>
<proteinExistence type="predicted"/>
<dbReference type="GO" id="GO:0006643">
    <property type="term" value="P:membrane lipid metabolic process"/>
    <property type="evidence" value="ECO:0007669"/>
    <property type="project" value="TreeGrafter"/>
</dbReference>
<keyword evidence="4" id="KW-0560">Oxidoreductase</keyword>
<evidence type="ECO:0000313" key="9">
    <source>
        <dbReference type="EMBL" id="SAK66196.1"/>
    </source>
</evidence>
<dbReference type="InterPro" id="IPR006694">
    <property type="entry name" value="Fatty_acid_hydroxylase"/>
</dbReference>
<feature type="domain" description="Fatty acid hydroxylase" evidence="8">
    <location>
        <begin position="89"/>
        <end position="222"/>
    </location>
</feature>
<dbReference type="GO" id="GO:0005506">
    <property type="term" value="F:iron ion binding"/>
    <property type="evidence" value="ECO:0007669"/>
    <property type="project" value="InterPro"/>
</dbReference>
<sequence>MELELLGKISLYAMGIVLTASMIEAVVLHFKHKRTDKAFDWHETWISLVDLVGRKLLTFVPISLATPVFNFAWEHRIHTVTSNTALTIFLLFIGQEFCYYWYHRASHTIRFFWANHAVHHSPNQLTLSSAYRLGWLTKIAGSAIFFTPLVWFGVKPDVVLAVVSINLLYQFWLHATWIPKLGWLEYVFNTPSAHRVHHASNATYLDANFGGVLIIFDRLFGTYVEERAEEPCVYGLTTPVTSHNPIVVEMEHWVSLVKDMFNAKSVSDAVGFLLRPPGWLPNGEGKTTEELQKRAAKAIEQPVHAAGH</sequence>
<dbReference type="Proteomes" id="UP000054870">
    <property type="component" value="Unassembled WGS sequence"/>
</dbReference>
<dbReference type="Pfam" id="PF04116">
    <property type="entry name" value="FA_hydroxylase"/>
    <property type="match status" value="1"/>
</dbReference>
<evidence type="ECO:0000259" key="8">
    <source>
        <dbReference type="Pfam" id="PF04116"/>
    </source>
</evidence>
<feature type="transmembrane region" description="Helical" evidence="7">
    <location>
        <begin position="85"/>
        <end position="102"/>
    </location>
</feature>
<feature type="transmembrane region" description="Helical" evidence="7">
    <location>
        <begin position="51"/>
        <end position="73"/>
    </location>
</feature>
<evidence type="ECO:0000256" key="2">
    <source>
        <dbReference type="ARBA" id="ARBA00022692"/>
    </source>
</evidence>
<dbReference type="PANTHER" id="PTHR21624">
    <property type="entry name" value="STEROL DESATURASE-RELATED PROTEIN"/>
    <property type="match status" value="1"/>
</dbReference>
<dbReference type="RefSeq" id="WP_200822984.1">
    <property type="nucleotide sequence ID" value="NZ_FCOF02000012.1"/>
</dbReference>
<keyword evidence="10" id="KW-1185">Reference proteome</keyword>
<reference evidence="9" key="1">
    <citation type="submission" date="2016-01" db="EMBL/GenBank/DDBJ databases">
        <authorList>
            <person name="Peeters C."/>
        </authorList>
    </citation>
    <scope>NUCLEOTIDE SEQUENCE [LARGE SCALE GENOMIC DNA]</scope>
    <source>
        <strain evidence="9">LMG 29318</strain>
    </source>
</reference>
<dbReference type="GO" id="GO:0016020">
    <property type="term" value="C:membrane"/>
    <property type="evidence" value="ECO:0007669"/>
    <property type="project" value="GOC"/>
</dbReference>
<keyword evidence="5" id="KW-0443">Lipid metabolism</keyword>
<keyword evidence="3 7" id="KW-1133">Transmembrane helix</keyword>
<dbReference type="PANTHER" id="PTHR21624:SF1">
    <property type="entry name" value="ALKYLGLYCEROL MONOOXYGENASE"/>
    <property type="match status" value="1"/>
</dbReference>
<feature type="transmembrane region" description="Helical" evidence="7">
    <location>
        <begin position="12"/>
        <end position="30"/>
    </location>
</feature>
<keyword evidence="6 7" id="KW-0472">Membrane</keyword>
<evidence type="ECO:0000256" key="7">
    <source>
        <dbReference type="SAM" id="Phobius"/>
    </source>
</evidence>
<accession>A0A158B8V0</accession>
<dbReference type="GO" id="GO:0008610">
    <property type="term" value="P:lipid biosynthetic process"/>
    <property type="evidence" value="ECO:0007669"/>
    <property type="project" value="InterPro"/>
</dbReference>
<evidence type="ECO:0000256" key="1">
    <source>
        <dbReference type="ARBA" id="ARBA00004127"/>
    </source>
</evidence>
<evidence type="ECO:0000313" key="10">
    <source>
        <dbReference type="Proteomes" id="UP000054870"/>
    </source>
</evidence>
<evidence type="ECO:0000256" key="6">
    <source>
        <dbReference type="ARBA" id="ARBA00023136"/>
    </source>
</evidence>
<dbReference type="EMBL" id="FCOF02000012">
    <property type="protein sequence ID" value="SAK66196.1"/>
    <property type="molecule type" value="Genomic_DNA"/>
</dbReference>
<comment type="caution">
    <text evidence="9">The sequence shown here is derived from an EMBL/GenBank/DDBJ whole genome shotgun (WGS) entry which is preliminary data.</text>
</comment>
<name>A0A158B8V0_9BURK</name>
<evidence type="ECO:0000256" key="3">
    <source>
        <dbReference type="ARBA" id="ARBA00022989"/>
    </source>
</evidence>
<evidence type="ECO:0000256" key="5">
    <source>
        <dbReference type="ARBA" id="ARBA00023098"/>
    </source>
</evidence>
<gene>
    <name evidence="9" type="ORF">AWB75_03094</name>
</gene>
<protein>
    <submittedName>
        <fullName evidence="9">Sterol desaturase-like protein</fullName>
    </submittedName>
</protein>
<dbReference type="InterPro" id="IPR051689">
    <property type="entry name" value="Sterol_desaturase/TMEM195"/>
</dbReference>
<dbReference type="GO" id="GO:0012505">
    <property type="term" value="C:endomembrane system"/>
    <property type="evidence" value="ECO:0007669"/>
    <property type="project" value="UniProtKB-SubCell"/>
</dbReference>
<organism evidence="9 10">
    <name type="scientific">Caballeronia catudaia</name>
    <dbReference type="NCBI Taxonomy" id="1777136"/>
    <lineage>
        <taxon>Bacteria</taxon>
        <taxon>Pseudomonadati</taxon>
        <taxon>Pseudomonadota</taxon>
        <taxon>Betaproteobacteria</taxon>
        <taxon>Burkholderiales</taxon>
        <taxon>Burkholderiaceae</taxon>
        <taxon>Caballeronia</taxon>
    </lineage>
</organism>
<dbReference type="AlphaFoldDB" id="A0A158B8V0"/>
<evidence type="ECO:0000256" key="4">
    <source>
        <dbReference type="ARBA" id="ARBA00023002"/>
    </source>
</evidence>
<keyword evidence="2 7" id="KW-0812">Transmembrane</keyword>